<dbReference type="EMBL" id="LO017727">
    <property type="protein sequence ID" value="CRH08178.1"/>
    <property type="molecule type" value="Genomic_DNA"/>
</dbReference>
<protein>
    <submittedName>
        <fullName evidence="2">Uncharacterized protein</fullName>
    </submittedName>
</protein>
<reference evidence="2" key="1">
    <citation type="submission" date="2015-04" db="EMBL/GenBank/DDBJ databases">
        <authorList>
            <person name="Syromyatnikov M.Y."/>
            <person name="Popov V.N."/>
        </authorList>
    </citation>
    <scope>NUCLEOTIDE SEQUENCE</scope>
    <source>
        <strain evidence="2">MO-1</strain>
    </source>
</reference>
<feature type="transmembrane region" description="Helical" evidence="1">
    <location>
        <begin position="77"/>
        <end position="97"/>
    </location>
</feature>
<dbReference type="AlphaFoldDB" id="A0A1S7LND5"/>
<gene>
    <name evidence="2" type="ORF">MAGMO_4050</name>
</gene>
<name>A0A1S7LND5_MAGMO</name>
<keyword evidence="1" id="KW-0472">Membrane</keyword>
<keyword evidence="1" id="KW-1133">Transmembrane helix</keyword>
<sequence>MGLKNSKLYGFIILLLSHVLFYIALLFYLLVLKEPISLPDDYPVWLLSSFSIFQFIYAGPLIYFFNKRGMKQTVIGIWVGAGTTINLNLVWLVFIALNG</sequence>
<keyword evidence="1" id="KW-0812">Transmembrane</keyword>
<organism evidence="2">
    <name type="scientific">Magnetococcus massalia (strain MO-1)</name>
    <dbReference type="NCBI Taxonomy" id="451514"/>
    <lineage>
        <taxon>Bacteria</taxon>
        <taxon>Pseudomonadati</taxon>
        <taxon>Pseudomonadota</taxon>
        <taxon>Magnetococcia</taxon>
        <taxon>Magnetococcales</taxon>
        <taxon>Magnetococcaceae</taxon>
        <taxon>Magnetococcus</taxon>
    </lineage>
</organism>
<accession>A0A1S7LND5</accession>
<evidence type="ECO:0000256" key="1">
    <source>
        <dbReference type="SAM" id="Phobius"/>
    </source>
</evidence>
<feature type="transmembrane region" description="Helical" evidence="1">
    <location>
        <begin position="12"/>
        <end position="32"/>
    </location>
</feature>
<feature type="transmembrane region" description="Helical" evidence="1">
    <location>
        <begin position="44"/>
        <end position="65"/>
    </location>
</feature>
<proteinExistence type="predicted"/>
<evidence type="ECO:0000313" key="2">
    <source>
        <dbReference type="EMBL" id="CRH08178.1"/>
    </source>
</evidence>